<sequence length="106" mass="11282">MNSDLMMRLVNFTKRVNTLASIDPEGKRAIALGETKHSIKGAARAVAILSPQLMGMSIDPLPESKATTVTMLAKEGEKLFHDLAEAGAIKSAQAVNKAITEMTASE</sequence>
<protein>
    <submittedName>
        <fullName evidence="1">Uncharacterized protein</fullName>
    </submittedName>
</protein>
<accession>A0A2U2NCH5</accession>
<reference evidence="1 2" key="1">
    <citation type="journal article" date="2018" name="Int. J. Syst. Evol. Microbiol.">
        <title>Bifidobacterium callitrichidarum sp. nov. from the faeces of the emperor tamarin (Saguinus imperator).</title>
        <authorList>
            <person name="Modesto M."/>
            <person name="Michelini S."/>
            <person name="Sansosti M.C."/>
            <person name="De Filippo C."/>
            <person name="Cavalieri D."/>
            <person name="Qvirist L."/>
            <person name="Andlid T."/>
            <person name="Spiezio C."/>
            <person name="Sandri C."/>
            <person name="Pascarelli S."/>
            <person name="Sgorbati B."/>
            <person name="Mattarelli P."/>
        </authorList>
    </citation>
    <scope>NUCLEOTIDE SEQUENCE [LARGE SCALE GENOMIC DNA]</scope>
    <source>
        <strain evidence="1 2">TRI 5</strain>
    </source>
</reference>
<evidence type="ECO:0000313" key="2">
    <source>
        <dbReference type="Proteomes" id="UP000245876"/>
    </source>
</evidence>
<evidence type="ECO:0000313" key="1">
    <source>
        <dbReference type="EMBL" id="PWG66734.1"/>
    </source>
</evidence>
<gene>
    <name evidence="1" type="ORF">DF196_02190</name>
</gene>
<dbReference type="RefSeq" id="WP_109056303.1">
    <property type="nucleotide sequence ID" value="NZ_QFFM01000003.1"/>
</dbReference>
<proteinExistence type="predicted"/>
<keyword evidence="2" id="KW-1185">Reference proteome</keyword>
<dbReference type="EMBL" id="QFFM01000003">
    <property type="protein sequence ID" value="PWG66734.1"/>
    <property type="molecule type" value="Genomic_DNA"/>
</dbReference>
<dbReference type="Proteomes" id="UP000245876">
    <property type="component" value="Unassembled WGS sequence"/>
</dbReference>
<comment type="caution">
    <text evidence="1">The sequence shown here is derived from an EMBL/GenBank/DDBJ whole genome shotgun (WGS) entry which is preliminary data.</text>
</comment>
<name>A0A2U2NCH5_9BIFI</name>
<organism evidence="1 2">
    <name type="scientific">Bifidobacterium callitrichidarum</name>
    <dbReference type="NCBI Taxonomy" id="2052941"/>
    <lineage>
        <taxon>Bacteria</taxon>
        <taxon>Bacillati</taxon>
        <taxon>Actinomycetota</taxon>
        <taxon>Actinomycetes</taxon>
        <taxon>Bifidobacteriales</taxon>
        <taxon>Bifidobacteriaceae</taxon>
        <taxon>Bifidobacterium</taxon>
    </lineage>
</organism>
<dbReference type="AlphaFoldDB" id="A0A2U2NCH5"/>